<evidence type="ECO:0000313" key="10">
    <source>
        <dbReference type="EMBL" id="SEL77684.1"/>
    </source>
</evidence>
<evidence type="ECO:0000256" key="3">
    <source>
        <dbReference type="ARBA" id="ARBA00022475"/>
    </source>
</evidence>
<evidence type="ECO:0000256" key="1">
    <source>
        <dbReference type="ARBA" id="ARBA00004651"/>
    </source>
</evidence>
<dbReference type="RefSeq" id="WP_089911479.1">
    <property type="nucleotide sequence ID" value="NZ_FOBB01000002.1"/>
</dbReference>
<keyword evidence="8" id="KW-0732">Signal</keyword>
<feature type="chain" id="PRO_5011548096" evidence="8">
    <location>
        <begin position="28"/>
        <end position="787"/>
    </location>
</feature>
<dbReference type="InterPro" id="IPR010920">
    <property type="entry name" value="LSM_dom_sf"/>
</dbReference>
<feature type="transmembrane region" description="Helical" evidence="7">
    <location>
        <begin position="332"/>
        <end position="351"/>
    </location>
</feature>
<dbReference type="PANTHER" id="PTHR30347:SF1">
    <property type="entry name" value="MECHANOSENSITIVE CHANNEL MSCK"/>
    <property type="match status" value="1"/>
</dbReference>
<proteinExistence type="inferred from homology"/>
<feature type="signal peptide" evidence="8">
    <location>
        <begin position="1"/>
        <end position="27"/>
    </location>
</feature>
<evidence type="ECO:0000259" key="9">
    <source>
        <dbReference type="Pfam" id="PF00924"/>
    </source>
</evidence>
<dbReference type="AlphaFoldDB" id="A0A1H7T0C3"/>
<evidence type="ECO:0000256" key="4">
    <source>
        <dbReference type="ARBA" id="ARBA00022692"/>
    </source>
</evidence>
<dbReference type="SUPFAM" id="SSF82689">
    <property type="entry name" value="Mechanosensitive channel protein MscS (YggB), C-terminal domain"/>
    <property type="match status" value="1"/>
</dbReference>
<keyword evidence="5 7" id="KW-1133">Transmembrane helix</keyword>
<dbReference type="InterPro" id="IPR023408">
    <property type="entry name" value="MscS_beta-dom_sf"/>
</dbReference>
<dbReference type="Gene3D" id="3.30.70.100">
    <property type="match status" value="1"/>
</dbReference>
<sequence>MRPYTSLNRRKGLLLAFVCLLPVALWAQTAHPPRDSTGYQNRERPGFADSILQKIEKVQQTLTRINNVTEDGFNTAEIEQDLPDIQSNIQIIKENLSVYSSVLNIKNLLTFQVLMGDMQQRLDGWRTSLFKYNRQLVTMQMEMRGFAKDEVMQQLRKDSLLQKLYLDEIADIKKNWKLARRSAKANQTRITQLQANVSKSYFVLIELQDEVRDRIRQSGMQSFGKEYNYLWEVADSNKADVQVMALARKSYAGQRKMLGYYFRAHRDNWLWLILIALVYFSWVFNAFRKIRRAGQQQVIAEAAFKYIKPIPVLAALVVALSMAPFFDLRPPSAYVEMMQFFLLLTLTILFLRRWPKRLFYCWVAIVIFYLLYSFTNAIITPRLSTRIALLVLNVASVLFGWLFLPRIREELPMKKFIRIVSFIYIGLNLLAAFCNLFGRISMAKVFGTASIYSLIQIIGLAVFIQMITEAFYVQMLSSRVTADTKSLLNYERIQGKLSKLLSVGVVICWLIIFTTNLNLYDFLLQGILHLLNEPRRIGSTRFTFGSMVMLVFILYVANVLQKYIGYFFGETEDGFSGEITRKGSRLVMIRLCVIVCGFLLAIAATGLPIDKITIVLGALGVGIGLGLQDIVNNLISGIILIFERPLQLGDYVEISDKKGRVKDIGIRASRLLTTDGAEVVVPNGQLLSGQLTNWTLTNDHIRIELPVTISPTEKLPAAQEAIQQTIQAHGQVMHKMPVDILFTHVNDKECGLRVLCWISNIANEHKVKSELLLQVYQALKGAGIAVG</sequence>
<feature type="transmembrane region" description="Helical" evidence="7">
    <location>
        <begin position="385"/>
        <end position="404"/>
    </location>
</feature>
<gene>
    <name evidence="10" type="ORF">SAMN04488505_1021089</name>
</gene>
<keyword evidence="4 7" id="KW-0812">Transmembrane</keyword>
<dbReference type="InterPro" id="IPR052702">
    <property type="entry name" value="MscS-like_channel"/>
</dbReference>
<dbReference type="EMBL" id="FOBB01000002">
    <property type="protein sequence ID" value="SEL77684.1"/>
    <property type="molecule type" value="Genomic_DNA"/>
</dbReference>
<feature type="domain" description="Mechanosensitive ion channel MscS" evidence="9">
    <location>
        <begin position="629"/>
        <end position="695"/>
    </location>
</feature>
<feature type="transmembrane region" description="Helical" evidence="7">
    <location>
        <begin position="540"/>
        <end position="560"/>
    </location>
</feature>
<comment type="similarity">
    <text evidence="2">Belongs to the MscS (TC 1.A.23) family.</text>
</comment>
<comment type="subcellular location">
    <subcellularLocation>
        <location evidence="1">Cell membrane</location>
        <topology evidence="1">Multi-pass membrane protein</topology>
    </subcellularLocation>
</comment>
<dbReference type="GO" id="GO:0008381">
    <property type="term" value="F:mechanosensitive monoatomic ion channel activity"/>
    <property type="evidence" value="ECO:0007669"/>
    <property type="project" value="UniProtKB-ARBA"/>
</dbReference>
<feature type="transmembrane region" description="Helical" evidence="7">
    <location>
        <begin position="307"/>
        <end position="326"/>
    </location>
</feature>
<evidence type="ECO:0000256" key="5">
    <source>
        <dbReference type="ARBA" id="ARBA00022989"/>
    </source>
</evidence>
<feature type="transmembrane region" description="Helical" evidence="7">
    <location>
        <begin position="450"/>
        <end position="472"/>
    </location>
</feature>
<evidence type="ECO:0000256" key="2">
    <source>
        <dbReference type="ARBA" id="ARBA00008017"/>
    </source>
</evidence>
<evidence type="ECO:0000256" key="7">
    <source>
        <dbReference type="SAM" id="Phobius"/>
    </source>
</evidence>
<dbReference type="Gene3D" id="1.10.287.1260">
    <property type="match status" value="1"/>
</dbReference>
<dbReference type="SUPFAM" id="SSF50182">
    <property type="entry name" value="Sm-like ribonucleoproteins"/>
    <property type="match status" value="1"/>
</dbReference>
<feature type="transmembrane region" description="Helical" evidence="7">
    <location>
        <begin position="416"/>
        <end position="438"/>
    </location>
</feature>
<dbReference type="InterPro" id="IPR011014">
    <property type="entry name" value="MscS_channel_TM-2"/>
</dbReference>
<feature type="transmembrane region" description="Helical" evidence="7">
    <location>
        <begin position="587"/>
        <end position="609"/>
    </location>
</feature>
<reference evidence="10 11" key="1">
    <citation type="submission" date="2016-10" db="EMBL/GenBank/DDBJ databases">
        <authorList>
            <person name="de Groot N.N."/>
        </authorList>
    </citation>
    <scope>NUCLEOTIDE SEQUENCE [LARGE SCALE GENOMIC DNA]</scope>
    <source>
        <strain evidence="10 11">DSM 21039</strain>
    </source>
</reference>
<feature type="transmembrane region" description="Helical" evidence="7">
    <location>
        <begin position="615"/>
        <end position="642"/>
    </location>
</feature>
<feature type="transmembrane region" description="Helical" evidence="7">
    <location>
        <begin position="500"/>
        <end position="520"/>
    </location>
</feature>
<keyword evidence="6 7" id="KW-0472">Membrane</keyword>
<accession>A0A1H7T0C3</accession>
<protein>
    <submittedName>
        <fullName evidence="10">Mechanosensitive ion channel</fullName>
    </submittedName>
</protein>
<dbReference type="GO" id="GO:0005886">
    <property type="term" value="C:plasma membrane"/>
    <property type="evidence" value="ECO:0007669"/>
    <property type="project" value="UniProtKB-SubCell"/>
</dbReference>
<evidence type="ECO:0000313" key="11">
    <source>
        <dbReference type="Proteomes" id="UP000198984"/>
    </source>
</evidence>
<dbReference type="Pfam" id="PF00924">
    <property type="entry name" value="MS_channel_2nd"/>
    <property type="match status" value="1"/>
</dbReference>
<dbReference type="OrthoDB" id="9809206at2"/>
<feature type="transmembrane region" description="Helical" evidence="7">
    <location>
        <begin position="269"/>
        <end position="287"/>
    </location>
</feature>
<keyword evidence="11" id="KW-1185">Reference proteome</keyword>
<evidence type="ECO:0000256" key="6">
    <source>
        <dbReference type="ARBA" id="ARBA00023136"/>
    </source>
</evidence>
<dbReference type="Proteomes" id="UP000198984">
    <property type="component" value="Unassembled WGS sequence"/>
</dbReference>
<dbReference type="InterPro" id="IPR006685">
    <property type="entry name" value="MscS_channel_2nd"/>
</dbReference>
<evidence type="ECO:0000256" key="8">
    <source>
        <dbReference type="SAM" id="SignalP"/>
    </source>
</evidence>
<dbReference type="SUPFAM" id="SSF82861">
    <property type="entry name" value="Mechanosensitive channel protein MscS (YggB), transmembrane region"/>
    <property type="match status" value="1"/>
</dbReference>
<dbReference type="PANTHER" id="PTHR30347">
    <property type="entry name" value="POTASSIUM CHANNEL RELATED"/>
    <property type="match status" value="1"/>
</dbReference>
<dbReference type="InterPro" id="IPR011066">
    <property type="entry name" value="MscS_channel_C_sf"/>
</dbReference>
<organism evidence="10 11">
    <name type="scientific">Chitinophaga rupis</name>
    <dbReference type="NCBI Taxonomy" id="573321"/>
    <lineage>
        <taxon>Bacteria</taxon>
        <taxon>Pseudomonadati</taxon>
        <taxon>Bacteroidota</taxon>
        <taxon>Chitinophagia</taxon>
        <taxon>Chitinophagales</taxon>
        <taxon>Chitinophagaceae</taxon>
        <taxon>Chitinophaga</taxon>
    </lineage>
</organism>
<keyword evidence="3" id="KW-1003">Cell membrane</keyword>
<feature type="transmembrane region" description="Helical" evidence="7">
    <location>
        <begin position="358"/>
        <end position="379"/>
    </location>
</feature>
<dbReference type="STRING" id="573321.SAMN04488505_1021089"/>
<name>A0A1H7T0C3_9BACT</name>
<dbReference type="Gene3D" id="2.30.30.60">
    <property type="match status" value="1"/>
</dbReference>